<feature type="region of interest" description="Disordered" evidence="6">
    <location>
        <begin position="285"/>
        <end position="307"/>
    </location>
</feature>
<dbReference type="Gene3D" id="1.20.58.480">
    <property type="match status" value="1"/>
</dbReference>
<dbReference type="Proteomes" id="UP000308133">
    <property type="component" value="Unassembled WGS sequence"/>
</dbReference>
<evidence type="ECO:0000313" key="8">
    <source>
        <dbReference type="Proteomes" id="UP000308133"/>
    </source>
</evidence>
<dbReference type="GO" id="GO:0019441">
    <property type="term" value="P:L-tryptophan catabolic process to kynurenine"/>
    <property type="evidence" value="ECO:0007669"/>
    <property type="project" value="UniProtKB-UniRule"/>
</dbReference>
<dbReference type="EC" id="1.13.11.52" evidence="5"/>
<feature type="region of interest" description="Disordered" evidence="6">
    <location>
        <begin position="381"/>
        <end position="426"/>
    </location>
</feature>
<proteinExistence type="inferred from homology"/>
<dbReference type="FunFam" id="1.20.58.480:FF:000004">
    <property type="entry name" value="Indoleamine 2,3-dioxygenase subfamily"/>
    <property type="match status" value="1"/>
</dbReference>
<comment type="similarity">
    <text evidence="1 5">Belongs to the indoleamine 2,3-dioxygenase family.</text>
</comment>
<organism evidence="7 8">
    <name type="scientific">Elsinoe australis</name>
    <dbReference type="NCBI Taxonomy" id="40998"/>
    <lineage>
        <taxon>Eukaryota</taxon>
        <taxon>Fungi</taxon>
        <taxon>Dikarya</taxon>
        <taxon>Ascomycota</taxon>
        <taxon>Pezizomycotina</taxon>
        <taxon>Dothideomycetes</taxon>
        <taxon>Dothideomycetidae</taxon>
        <taxon>Myriangiales</taxon>
        <taxon>Elsinoaceae</taxon>
        <taxon>Elsinoe</taxon>
    </lineage>
</organism>
<keyword evidence="3 4" id="KW-0408">Iron</keyword>
<dbReference type="GO" id="GO:0005737">
    <property type="term" value="C:cytoplasm"/>
    <property type="evidence" value="ECO:0007669"/>
    <property type="project" value="TreeGrafter"/>
</dbReference>
<comment type="function">
    <text evidence="5">Produces N-formyl-kynurenine through the oxidation of tryptophan.</text>
</comment>
<comment type="catalytic activity">
    <reaction evidence="5">
        <text>L-tryptophan + O2 = N-formyl-L-kynurenine</text>
        <dbReference type="Rhea" id="RHEA:24536"/>
        <dbReference type="ChEBI" id="CHEBI:15379"/>
        <dbReference type="ChEBI" id="CHEBI:57912"/>
        <dbReference type="ChEBI" id="CHEBI:58629"/>
    </reaction>
</comment>
<gene>
    <name evidence="7" type="ORF">C1H76_4558</name>
</gene>
<dbReference type="SUPFAM" id="SSF140959">
    <property type="entry name" value="Indolic compounds 2,3-dioxygenase-like"/>
    <property type="match status" value="1"/>
</dbReference>
<feature type="compositionally biased region" description="Polar residues" evidence="6">
    <location>
        <begin position="285"/>
        <end position="303"/>
    </location>
</feature>
<evidence type="ECO:0000313" key="7">
    <source>
        <dbReference type="EMBL" id="TKX23488.1"/>
    </source>
</evidence>
<dbReference type="GO" id="GO:0046872">
    <property type="term" value="F:metal ion binding"/>
    <property type="evidence" value="ECO:0007669"/>
    <property type="project" value="UniProtKB-UniRule"/>
</dbReference>
<dbReference type="InterPro" id="IPR037217">
    <property type="entry name" value="Trp/Indoleamine_2_3_dOase-like"/>
</dbReference>
<evidence type="ECO:0000256" key="2">
    <source>
        <dbReference type="ARBA" id="ARBA00022723"/>
    </source>
</evidence>
<evidence type="ECO:0000256" key="5">
    <source>
        <dbReference type="RuleBase" id="RU369119"/>
    </source>
</evidence>
<dbReference type="GO" id="GO:0020037">
    <property type="term" value="F:heme binding"/>
    <property type="evidence" value="ECO:0007669"/>
    <property type="project" value="UniProtKB-UniRule"/>
</dbReference>
<feature type="binding site" description="proximal binding residue" evidence="4">
    <location>
        <position position="367"/>
    </location>
    <ligand>
        <name>heme b</name>
        <dbReference type="ChEBI" id="CHEBI:60344"/>
    </ligand>
    <ligandPart>
        <name>Fe</name>
        <dbReference type="ChEBI" id="CHEBI:18248"/>
    </ligandPart>
</feature>
<sequence length="496" mass="55121">MLPSIPRLEDYDVSEVHGFLPTDPPLSALSDPYYRPWENLVQNLQPLILSKRLRGLVDDLPVLTTDHLKNDQEWRRAYVILAFLSHAYIWGGDTPSERVPPSISIPFTAACNHLELPLVATYAGVCLWNWRPIFPDEGVDSLENLSTLHTFTGSLDESWFYLVSVAIEARGAPIVPMMLDAIEAARYGQTDIVTECLRSFAERLDELGSLLQRMYENCDPHVFYHRIRPFLAGSKNMRDAGLPNGVIFDTGSSEDTYVQYSGGSNAQSSIIQFFDIALGIEHRPTGQTATKPATSDPHSTISADQAPPQNFIHDMRTYMPGAHARFLRHVESIANIRQFVRDHQNDRALATAYDACLAMLRAFRDKHIQMVSRYIIVKSRESRSHSRSLSPREAPRYERVNLASRKPSQGKGGKDDKGGLRGTGGTSLIPFLKQARDETGEPAIDAWARRLLGNGPGVGNGVRLGKMGEHASGEMEIVGLAGVWSVDDSDGGICHW</sequence>
<dbReference type="EMBL" id="PTQR01000054">
    <property type="protein sequence ID" value="TKX23488.1"/>
    <property type="molecule type" value="Genomic_DNA"/>
</dbReference>
<accession>A0A4U7AXX7</accession>
<dbReference type="PANTHER" id="PTHR28657:SF5">
    <property type="entry name" value="INDOLEAMINE 2,3-DIOXYGENASE"/>
    <property type="match status" value="1"/>
</dbReference>
<evidence type="ECO:0000256" key="4">
    <source>
        <dbReference type="PIRSR" id="PIRSR600898-1"/>
    </source>
</evidence>
<dbReference type="PANTHER" id="PTHR28657">
    <property type="entry name" value="INDOLEAMINE 2,3-DIOXYGENASE"/>
    <property type="match status" value="1"/>
</dbReference>
<keyword evidence="4 5" id="KW-0349">Heme</keyword>
<dbReference type="GO" id="GO:0034354">
    <property type="term" value="P:'de novo' NAD+ biosynthetic process from L-tryptophan"/>
    <property type="evidence" value="ECO:0007669"/>
    <property type="project" value="TreeGrafter"/>
</dbReference>
<dbReference type="PROSITE" id="PS00876">
    <property type="entry name" value="IDO_1"/>
    <property type="match status" value="1"/>
</dbReference>
<dbReference type="InterPro" id="IPR000898">
    <property type="entry name" value="Indolamine_dOase"/>
</dbReference>
<dbReference type="AlphaFoldDB" id="A0A4U7AXX7"/>
<keyword evidence="2 4" id="KW-0479">Metal-binding</keyword>
<protein>
    <recommendedName>
        <fullName evidence="5">Indoleamine 2,3-dioxygenase</fullName>
        <ecNumber evidence="5">1.13.11.52</ecNumber>
    </recommendedName>
</protein>
<reference evidence="7 8" key="1">
    <citation type="submission" date="2018-02" db="EMBL/GenBank/DDBJ databases">
        <title>Draft genome sequences of Elsinoe sp., causing black scab on jojoba.</title>
        <authorList>
            <person name="Stodart B."/>
            <person name="Jeffress S."/>
            <person name="Ash G."/>
            <person name="Arun Chinnappa K."/>
        </authorList>
    </citation>
    <scope>NUCLEOTIDE SEQUENCE [LARGE SCALE GENOMIC DNA]</scope>
    <source>
        <strain evidence="7 8">Hillstone_2</strain>
    </source>
</reference>
<dbReference type="GO" id="GO:0033754">
    <property type="term" value="F:indoleamine 2,3-dioxygenase activity"/>
    <property type="evidence" value="ECO:0007669"/>
    <property type="project" value="UniProtKB-EC"/>
</dbReference>
<name>A0A4U7AXX7_9PEZI</name>
<keyword evidence="5" id="KW-0560">Oxidoreductase</keyword>
<evidence type="ECO:0000256" key="6">
    <source>
        <dbReference type="SAM" id="MobiDB-lite"/>
    </source>
</evidence>
<dbReference type="Pfam" id="PF01231">
    <property type="entry name" value="IDO"/>
    <property type="match status" value="1"/>
</dbReference>
<comment type="caution">
    <text evidence="7">The sequence shown here is derived from an EMBL/GenBank/DDBJ whole genome shotgun (WGS) entry which is preliminary data.</text>
</comment>
<keyword evidence="5 7" id="KW-0223">Dioxygenase</keyword>
<evidence type="ECO:0000256" key="3">
    <source>
        <dbReference type="ARBA" id="ARBA00023004"/>
    </source>
</evidence>
<evidence type="ECO:0000256" key="1">
    <source>
        <dbReference type="ARBA" id="ARBA00007119"/>
    </source>
</evidence>